<gene>
    <name evidence="1" type="ORF">ACFQS1_37895</name>
</gene>
<accession>A0ABW2I4K1</accession>
<proteinExistence type="predicted"/>
<dbReference type="SUPFAM" id="SSF143744">
    <property type="entry name" value="GlcG-like"/>
    <property type="match status" value="1"/>
</dbReference>
<protein>
    <submittedName>
        <fullName evidence="1">Heme-binding protein</fullName>
    </submittedName>
</protein>
<dbReference type="PANTHER" id="PTHR34309">
    <property type="entry name" value="SLR1406 PROTEIN"/>
    <property type="match status" value="1"/>
</dbReference>
<evidence type="ECO:0000313" key="1">
    <source>
        <dbReference type="EMBL" id="MFC7279765.1"/>
    </source>
</evidence>
<dbReference type="Proteomes" id="UP001596548">
    <property type="component" value="Unassembled WGS sequence"/>
</dbReference>
<dbReference type="EMBL" id="JBHTBJ010000059">
    <property type="protein sequence ID" value="MFC7279765.1"/>
    <property type="molecule type" value="Genomic_DNA"/>
</dbReference>
<organism evidence="1 2">
    <name type="scientific">Paractinoplanes rhizophilus</name>
    <dbReference type="NCBI Taxonomy" id="1416877"/>
    <lineage>
        <taxon>Bacteria</taxon>
        <taxon>Bacillati</taxon>
        <taxon>Actinomycetota</taxon>
        <taxon>Actinomycetes</taxon>
        <taxon>Micromonosporales</taxon>
        <taxon>Micromonosporaceae</taxon>
        <taxon>Paractinoplanes</taxon>
    </lineage>
</organism>
<dbReference type="Pfam" id="PF03928">
    <property type="entry name" value="HbpS-like"/>
    <property type="match status" value="1"/>
</dbReference>
<reference evidence="2" key="1">
    <citation type="journal article" date="2019" name="Int. J. Syst. Evol. Microbiol.">
        <title>The Global Catalogue of Microorganisms (GCM) 10K type strain sequencing project: providing services to taxonomists for standard genome sequencing and annotation.</title>
        <authorList>
            <consortium name="The Broad Institute Genomics Platform"/>
            <consortium name="The Broad Institute Genome Sequencing Center for Infectious Disease"/>
            <person name="Wu L."/>
            <person name="Ma J."/>
        </authorList>
    </citation>
    <scope>NUCLEOTIDE SEQUENCE [LARGE SCALE GENOMIC DNA]</scope>
    <source>
        <strain evidence="2">XZYJT-10</strain>
    </source>
</reference>
<name>A0ABW2I4K1_9ACTN</name>
<evidence type="ECO:0000313" key="2">
    <source>
        <dbReference type="Proteomes" id="UP001596548"/>
    </source>
</evidence>
<comment type="caution">
    <text evidence="1">The sequence shown here is derived from an EMBL/GenBank/DDBJ whole genome shotgun (WGS) entry which is preliminary data.</text>
</comment>
<dbReference type="InterPro" id="IPR038084">
    <property type="entry name" value="PduO/GlcC-like_sf"/>
</dbReference>
<dbReference type="RefSeq" id="WP_378977401.1">
    <property type="nucleotide sequence ID" value="NZ_JBHTBJ010000059.1"/>
</dbReference>
<dbReference type="Gene3D" id="3.30.450.150">
    <property type="entry name" value="Haem-degrading domain"/>
    <property type="match status" value="1"/>
</dbReference>
<dbReference type="InterPro" id="IPR052517">
    <property type="entry name" value="GlcG_carb_metab_protein"/>
</dbReference>
<keyword evidence="2" id="KW-1185">Reference proteome</keyword>
<dbReference type="InterPro" id="IPR005624">
    <property type="entry name" value="PduO/GlcC-like"/>
</dbReference>
<dbReference type="PANTHER" id="PTHR34309:SF1">
    <property type="entry name" value="PROTEIN GLCG"/>
    <property type="match status" value="1"/>
</dbReference>
<sequence length="147" mass="14802">MPLTFEEAQTVITGAHERAAELAAPVTVAVVDEGGHLQALGRMNGAPPLSAPIAEAKAAGVALFRRDGAALRKMQEASPGFFAQLDRVARVPILAGAGAALIMRGDTVLGALAVSGGTVPGQDDECAEAALAVLARESRSAPPAPEA</sequence>